<proteinExistence type="predicted"/>
<dbReference type="InterPro" id="IPR011041">
    <property type="entry name" value="Quinoprot_gluc/sorb_DH_b-prop"/>
</dbReference>
<keyword evidence="2" id="KW-0812">Transmembrane</keyword>
<evidence type="ECO:0000256" key="2">
    <source>
        <dbReference type="SAM" id="Phobius"/>
    </source>
</evidence>
<dbReference type="Gene3D" id="2.120.10.30">
    <property type="entry name" value="TolB, C-terminal domain"/>
    <property type="match status" value="2"/>
</dbReference>
<evidence type="ECO:0000256" key="1">
    <source>
        <dbReference type="SAM" id="MobiDB-lite"/>
    </source>
</evidence>
<dbReference type="PANTHER" id="PTHR19328:SF53">
    <property type="entry name" value="MEMBRANE PROTEIN"/>
    <property type="match status" value="1"/>
</dbReference>
<dbReference type="OMA" id="YANKNPP"/>
<keyword evidence="2" id="KW-1133">Transmembrane helix</keyword>
<reference evidence="5" key="1">
    <citation type="submission" date="2011-05" db="EMBL/GenBank/DDBJ databases">
        <authorList>
            <person name="Richards S.R."/>
            <person name="Qu J."/>
            <person name="Jiang H."/>
            <person name="Jhangiani S.N."/>
            <person name="Agravi P."/>
            <person name="Goodspeed R."/>
            <person name="Gross S."/>
            <person name="Mandapat C."/>
            <person name="Jackson L."/>
            <person name="Mathew T."/>
            <person name="Pu L."/>
            <person name="Thornton R."/>
            <person name="Saada N."/>
            <person name="Wilczek-Boney K.B."/>
            <person name="Lee S."/>
            <person name="Kovar C."/>
            <person name="Wu Y."/>
            <person name="Scherer S.E."/>
            <person name="Worley K.C."/>
            <person name="Muzny D.M."/>
            <person name="Gibbs R."/>
        </authorList>
    </citation>
    <scope>NUCLEOTIDE SEQUENCE</scope>
    <source>
        <strain evidence="5">Brora</strain>
    </source>
</reference>
<accession>T1IYJ7</accession>
<dbReference type="Proteomes" id="UP000014500">
    <property type="component" value="Unassembled WGS sequence"/>
</dbReference>
<feature type="domain" description="Pyrroloquinoline quinone-dependent pyranose dehydrogenase beta-propeller" evidence="3">
    <location>
        <begin position="696"/>
        <end position="962"/>
    </location>
</feature>
<name>T1IYJ7_STRMM</name>
<dbReference type="STRING" id="126957.T1IYJ7"/>
<dbReference type="PANTHER" id="PTHR19328">
    <property type="entry name" value="HEDGEHOG-INTERACTING PROTEIN"/>
    <property type="match status" value="1"/>
</dbReference>
<dbReference type="HOGENOM" id="CLU_299423_0_0_1"/>
<evidence type="ECO:0000313" key="4">
    <source>
        <dbReference type="EnsemblMetazoa" id="SMAR006308-PA"/>
    </source>
</evidence>
<protein>
    <recommendedName>
        <fullName evidence="3">Pyrroloquinoline quinone-dependent pyranose dehydrogenase beta-propeller domain-containing protein</fullName>
    </recommendedName>
</protein>
<dbReference type="AlphaFoldDB" id="T1IYJ7"/>
<evidence type="ECO:0000313" key="5">
    <source>
        <dbReference type="Proteomes" id="UP000014500"/>
    </source>
</evidence>
<organism evidence="4 5">
    <name type="scientific">Strigamia maritima</name>
    <name type="common">European centipede</name>
    <name type="synonym">Geophilus maritimus</name>
    <dbReference type="NCBI Taxonomy" id="126957"/>
    <lineage>
        <taxon>Eukaryota</taxon>
        <taxon>Metazoa</taxon>
        <taxon>Ecdysozoa</taxon>
        <taxon>Arthropoda</taxon>
        <taxon>Myriapoda</taxon>
        <taxon>Chilopoda</taxon>
        <taxon>Pleurostigmophora</taxon>
        <taxon>Geophilomorpha</taxon>
        <taxon>Linotaeniidae</taxon>
        <taxon>Strigamia</taxon>
    </lineage>
</organism>
<feature type="compositionally biased region" description="Low complexity" evidence="1">
    <location>
        <begin position="9"/>
        <end position="29"/>
    </location>
</feature>
<dbReference type="Pfam" id="PF22807">
    <property type="entry name" value="TrAA12"/>
    <property type="match status" value="2"/>
</dbReference>
<dbReference type="eggNOG" id="ENOG502QPZ1">
    <property type="taxonomic scope" value="Eukaryota"/>
</dbReference>
<keyword evidence="2" id="KW-0472">Membrane</keyword>
<dbReference type="EMBL" id="JH431684">
    <property type="status" value="NOT_ANNOTATED_CDS"/>
    <property type="molecule type" value="Genomic_DNA"/>
</dbReference>
<dbReference type="EnsemblMetazoa" id="SMAR006308-RA">
    <property type="protein sequence ID" value="SMAR006308-PA"/>
    <property type="gene ID" value="SMAR006308"/>
</dbReference>
<keyword evidence="5" id="KW-1185">Reference proteome</keyword>
<feature type="transmembrane region" description="Helical" evidence="2">
    <location>
        <begin position="60"/>
        <end position="85"/>
    </location>
</feature>
<dbReference type="InterPro" id="IPR011042">
    <property type="entry name" value="6-blade_b-propeller_TolB-like"/>
</dbReference>
<feature type="region of interest" description="Disordered" evidence="1">
    <location>
        <begin position="1"/>
        <end position="29"/>
    </location>
</feature>
<feature type="domain" description="Pyrroloquinoline quinone-dependent pyranose dehydrogenase beta-propeller" evidence="3">
    <location>
        <begin position="134"/>
        <end position="459"/>
    </location>
</feature>
<sequence>MAPPRKTKTPTPASTATQSETTSYASTSVVSTTATSRTTSTDTDSSSVSRGNHDAKYNKICFIASCTCIILFFIIFWVVIGYYAYEYFSQDYEISDEITQRPHHPTKKTSINATKTFSAKKSRIGSEVDQLRVPEGFAIKVYANLESARFMLALPGDFVLVSQPTKGTIKILNPALNSTAGISDFATGLRQPHDMFLYNDGQGNSYLYVAESNQIARYPFRKGDTRIGKAQVLVANLPDNKTYGYNHYLKNIAVGKDTLYVSIGSTSNADPKDLARDPKAGSIYGYSLTGKNRRLISEGIRSVEGMAFAPGTEDLWVVTNQRDNVKYPYKDDTDNYGQIIADYANKNPPEEFTKVKEGENYGWPYCNPIPSYTMDDLDYVPDVDNNENETAVNCSSFRKVDKGIQAHSAPLGLTFWTGDKVDKKYRGGALVAMHGSWNRWSSIRGNKVSFFPWVNGRPGTEIDLVTGWVNGKERWGRPVDVAVLEDGSVLISDDIKEYDIASYFINWTLKTIHDLNNGIIYDTAALIVTSMNCNGSSPSENPNTSKYSNSIRSNIIYNYISNINISNSNIKNNPILWAAVGVFIYNVLDEEEYEDDDSNSDTITKKFHTTKGPTKSSDKFHPPKSRIASEIDQLRVPEGFAIELYARVERAGFLLALPGDFVLVSQPTKGTIKLLKPRANSTAEVSDFATGLGQPHDMVLYNAGENNSYLYVAESNQIVRYPFNKGDRKIGKAQVVVADLPDNAGYGYNHDLKKIAIRNDTLYVSIGSTSNADPKDLNRDPKAGAIYGYNLTGENRRLIAEGIRNAEGMALAPGSEDLWIVNNQRDNVKYPYRDDSGNYSHIIADYANKNPPEEFTKIEEGKNYGWPYCNPVSSDSMDDLDYVPDVDNNENETVVNCSTFRRVDKGIEAHSTPLGLTFWTGENVDEKYRGGALVAMHGSLESSISGNKVSFFPWVNGRPGAEVDFVTGWVNGDLSTTDLPINTTILWTTSVYFLRSYSSGGI</sequence>
<feature type="region of interest" description="Disordered" evidence="1">
    <location>
        <begin position="595"/>
        <end position="624"/>
    </location>
</feature>
<reference evidence="4" key="2">
    <citation type="submission" date="2015-02" db="UniProtKB">
        <authorList>
            <consortium name="EnsemblMetazoa"/>
        </authorList>
    </citation>
    <scope>IDENTIFICATION</scope>
</reference>
<evidence type="ECO:0000259" key="3">
    <source>
        <dbReference type="Pfam" id="PF22807"/>
    </source>
</evidence>
<dbReference type="SUPFAM" id="SSF50952">
    <property type="entry name" value="Soluble quinoprotein glucose dehydrogenase"/>
    <property type="match status" value="2"/>
</dbReference>
<dbReference type="InterPro" id="IPR054539">
    <property type="entry name" value="Beta-prop_PDH"/>
</dbReference>